<dbReference type="EMBL" id="JWZT01002352">
    <property type="protein sequence ID" value="KII69593.1"/>
    <property type="molecule type" value="Genomic_DNA"/>
</dbReference>
<keyword evidence="2" id="KW-1185">Reference proteome</keyword>
<protein>
    <submittedName>
        <fullName evidence="1">Uncharacterized protein</fullName>
    </submittedName>
</protein>
<proteinExistence type="predicted"/>
<evidence type="ECO:0000313" key="1">
    <source>
        <dbReference type="EMBL" id="KII69593.1"/>
    </source>
</evidence>
<gene>
    <name evidence="1" type="ORF">RF11_16261</name>
</gene>
<reference evidence="1 2" key="1">
    <citation type="journal article" date="2014" name="Genome Biol. Evol.">
        <title>The genome of the myxosporean Thelohanellus kitauei shows adaptations to nutrient acquisition within its fish host.</title>
        <authorList>
            <person name="Yang Y."/>
            <person name="Xiong J."/>
            <person name="Zhou Z."/>
            <person name="Huo F."/>
            <person name="Miao W."/>
            <person name="Ran C."/>
            <person name="Liu Y."/>
            <person name="Zhang J."/>
            <person name="Feng J."/>
            <person name="Wang M."/>
            <person name="Wang M."/>
            <person name="Wang L."/>
            <person name="Yao B."/>
        </authorList>
    </citation>
    <scope>NUCLEOTIDE SEQUENCE [LARGE SCALE GENOMIC DNA]</scope>
    <source>
        <strain evidence="1">Wuqing</strain>
    </source>
</reference>
<organism evidence="1 2">
    <name type="scientific">Thelohanellus kitauei</name>
    <name type="common">Myxosporean</name>
    <dbReference type="NCBI Taxonomy" id="669202"/>
    <lineage>
        <taxon>Eukaryota</taxon>
        <taxon>Metazoa</taxon>
        <taxon>Cnidaria</taxon>
        <taxon>Myxozoa</taxon>
        <taxon>Myxosporea</taxon>
        <taxon>Bivalvulida</taxon>
        <taxon>Platysporina</taxon>
        <taxon>Myxobolidae</taxon>
        <taxon>Thelohanellus</taxon>
    </lineage>
</organism>
<sequence length="102" mass="11896">MDRGSLLQDFVLNIQIKMGSTVQEQQTAAIWLKKSVETKLYISFLVLLKSQNVPCDSFSKYMAAMFIRRLLKYLKKCDSEESNYLKSKILKKCESFQKLFVV</sequence>
<dbReference type="AlphaFoldDB" id="A0A0C2JJL4"/>
<evidence type="ECO:0000313" key="2">
    <source>
        <dbReference type="Proteomes" id="UP000031668"/>
    </source>
</evidence>
<dbReference type="Proteomes" id="UP000031668">
    <property type="component" value="Unassembled WGS sequence"/>
</dbReference>
<name>A0A0C2JJL4_THEKT</name>
<comment type="caution">
    <text evidence="1">The sequence shown here is derived from an EMBL/GenBank/DDBJ whole genome shotgun (WGS) entry which is preliminary data.</text>
</comment>
<accession>A0A0C2JJL4</accession>